<protein>
    <submittedName>
        <fullName evidence="1">Uncharacterized protein</fullName>
    </submittedName>
</protein>
<evidence type="ECO:0000313" key="2">
    <source>
        <dbReference type="Proteomes" id="UP000249057"/>
    </source>
</evidence>
<sequence length="155" mass="17767">MRVSCEPRCVVCSFVRCPRPGDQFWEYESLLGLVSVRRHETKEFRPMRIGPRVLVLTTPQQPFPTAQYSTYCYHSPGRILTCMRGLRRVLYLLSSHCINFCVLLFLPSEVITWPRQYPSLSKGWILATNLIASHLDCSHNPSDITKPTPTTNSPP</sequence>
<reference evidence="1" key="1">
    <citation type="submission" date="2018-02" db="EMBL/GenBank/DDBJ databases">
        <title>The genomes of Aspergillus section Nigri reveals drivers in fungal speciation.</title>
        <authorList>
            <consortium name="DOE Joint Genome Institute"/>
            <person name="Vesth T.C."/>
            <person name="Nybo J."/>
            <person name="Theobald S."/>
            <person name="Brandl J."/>
            <person name="Frisvad J.C."/>
            <person name="Nielsen K.F."/>
            <person name="Lyhne E.K."/>
            <person name="Kogle M.E."/>
            <person name="Kuo A."/>
            <person name="Riley R."/>
            <person name="Clum A."/>
            <person name="Nolan M."/>
            <person name="Lipzen A."/>
            <person name="Salamov A."/>
            <person name="Henrissat B."/>
            <person name="Wiebenga A."/>
            <person name="De vries R.P."/>
            <person name="Grigoriev I.V."/>
            <person name="Mortensen U.H."/>
            <person name="Andersen M.R."/>
            <person name="Baker S.E."/>
        </authorList>
    </citation>
    <scope>NUCLEOTIDE SEQUENCE</scope>
    <source>
        <strain evidence="1">CBS 621.78</strain>
    </source>
</reference>
<keyword evidence="2" id="KW-1185">Reference proteome</keyword>
<evidence type="ECO:0000313" key="1">
    <source>
        <dbReference type="EMBL" id="RAH49835.1"/>
    </source>
</evidence>
<dbReference type="EMBL" id="KZ825316">
    <property type="protein sequence ID" value="RAH49835.1"/>
    <property type="molecule type" value="Genomic_DNA"/>
</dbReference>
<name>A0ACD1GKR9_9EURO</name>
<gene>
    <name evidence="1" type="ORF">BO95DRAFT_246135</name>
</gene>
<accession>A0ACD1GKR9</accession>
<organism evidence="1 2">
    <name type="scientific">Aspergillus brunneoviolaceus CBS 621.78</name>
    <dbReference type="NCBI Taxonomy" id="1450534"/>
    <lineage>
        <taxon>Eukaryota</taxon>
        <taxon>Fungi</taxon>
        <taxon>Dikarya</taxon>
        <taxon>Ascomycota</taxon>
        <taxon>Pezizomycotina</taxon>
        <taxon>Eurotiomycetes</taxon>
        <taxon>Eurotiomycetidae</taxon>
        <taxon>Eurotiales</taxon>
        <taxon>Aspergillaceae</taxon>
        <taxon>Aspergillus</taxon>
        <taxon>Aspergillus subgen. Circumdati</taxon>
    </lineage>
</organism>
<dbReference type="Proteomes" id="UP000249057">
    <property type="component" value="Unassembled WGS sequence"/>
</dbReference>
<proteinExistence type="predicted"/>